<dbReference type="EMBL" id="SAYB01000001">
    <property type="protein sequence ID" value="TXJ39594.1"/>
    <property type="molecule type" value="Genomic_DNA"/>
</dbReference>
<dbReference type="Proteomes" id="UP000322307">
    <property type="component" value="Unassembled WGS sequence"/>
</dbReference>
<evidence type="ECO:0000259" key="1">
    <source>
        <dbReference type="Pfam" id="PF13391"/>
    </source>
</evidence>
<evidence type="ECO:0000313" key="7">
    <source>
        <dbReference type="Proteomes" id="UP000322814"/>
    </source>
</evidence>
<dbReference type="InterPro" id="IPR003615">
    <property type="entry name" value="HNH_nuc"/>
</dbReference>
<reference evidence="3" key="2">
    <citation type="submission" date="2019-01" db="EMBL/GenBank/DDBJ databases">
        <authorList>
            <person name="Thorell K."/>
        </authorList>
    </citation>
    <scope>NUCLEOTIDE SEQUENCE</scope>
    <source>
        <strain evidence="4">PC2022III</strain>
        <strain evidence="3">PC3939II</strain>
        <strain evidence="2">PC4580III</strain>
    </source>
</reference>
<feature type="domain" description="HNH nuclease" evidence="1">
    <location>
        <begin position="20"/>
        <end position="79"/>
    </location>
</feature>
<keyword evidence="3" id="KW-0540">Nuclease</keyword>
<accession>A0A5C8FTZ2</accession>
<protein>
    <submittedName>
        <fullName evidence="3">HNH endonuclease</fullName>
    </submittedName>
</protein>
<evidence type="ECO:0000313" key="3">
    <source>
        <dbReference type="EMBL" id="TXJ53123.1"/>
    </source>
</evidence>
<proteinExistence type="predicted"/>
<dbReference type="CDD" id="cd00085">
    <property type="entry name" value="HNHc"/>
    <property type="match status" value="1"/>
</dbReference>
<sequence>MISISVRDRKLLWSNSGNRCAICNTELIDKYNNIIGEEAHIISSKPNGPRGDTPIAQSEIDSYKNLILLCPTHHAEIDKNVDYWTVEKLKETKKIHEEKVKIVLDNTNIRHNMFEKEDLEKLKYFLDSFNNLFTYIIDSWSEIAHRMPSDVLNELDFITEASCYNGFRAYNIEINKYQDIIFNNCRYLNEETIGTYIYDGANDGIVFDFDRNRNAYIGDVKNNIEPYLRNIIEAYFKLKEILEYN</sequence>
<organism evidence="3 6">
    <name type="scientific">Brachyspira aalborgi</name>
    <dbReference type="NCBI Taxonomy" id="29522"/>
    <lineage>
        <taxon>Bacteria</taxon>
        <taxon>Pseudomonadati</taxon>
        <taxon>Spirochaetota</taxon>
        <taxon>Spirochaetia</taxon>
        <taxon>Brachyspirales</taxon>
        <taxon>Brachyspiraceae</taxon>
        <taxon>Brachyspira</taxon>
    </lineage>
</organism>
<evidence type="ECO:0000313" key="5">
    <source>
        <dbReference type="Proteomes" id="UP000322188"/>
    </source>
</evidence>
<gene>
    <name evidence="4" type="ORF">EPJ74_01685</name>
    <name evidence="2" type="ORF">EPJ78_00485</name>
    <name evidence="3" type="ORF">EPJ84_01685</name>
</gene>
<dbReference type="EMBL" id="SAYE01000003">
    <property type="protein sequence ID" value="TXJ53123.1"/>
    <property type="molecule type" value="Genomic_DNA"/>
</dbReference>
<keyword evidence="3" id="KW-0255">Endonuclease</keyword>
<dbReference type="AlphaFoldDB" id="A0A5C8FTZ2"/>
<dbReference type="EMBL" id="SAYK01000003">
    <property type="protein sequence ID" value="TXJ61503.1"/>
    <property type="molecule type" value="Genomic_DNA"/>
</dbReference>
<dbReference type="Proteomes" id="UP000322814">
    <property type="component" value="Unassembled WGS sequence"/>
</dbReference>
<evidence type="ECO:0000313" key="2">
    <source>
        <dbReference type="EMBL" id="TXJ39594.1"/>
    </source>
</evidence>
<comment type="caution">
    <text evidence="3">The sequence shown here is derived from an EMBL/GenBank/DDBJ whole genome shotgun (WGS) entry which is preliminary data.</text>
</comment>
<dbReference type="Proteomes" id="UP000322188">
    <property type="component" value="Unassembled WGS sequence"/>
</dbReference>
<evidence type="ECO:0000313" key="6">
    <source>
        <dbReference type="Proteomes" id="UP000322307"/>
    </source>
</evidence>
<dbReference type="GO" id="GO:0004519">
    <property type="term" value="F:endonuclease activity"/>
    <property type="evidence" value="ECO:0007669"/>
    <property type="project" value="UniProtKB-KW"/>
</dbReference>
<reference evidence="5 6" key="1">
    <citation type="journal article" date="1992" name="Lakartidningen">
        <title>[Penicillin V and not amoxicillin is the first choice preparation in acute otitis].</title>
        <authorList>
            <person name="Kamme C."/>
            <person name="Lundgren K."/>
            <person name="Prellner K."/>
        </authorList>
    </citation>
    <scope>NUCLEOTIDE SEQUENCE [LARGE SCALE GENOMIC DNA]</scope>
    <source>
        <strain evidence="4 5">PC2022III</strain>
        <strain evidence="3 6">PC3939II</strain>
        <strain evidence="2 7">PC4580III</strain>
    </source>
</reference>
<dbReference type="Pfam" id="PF13391">
    <property type="entry name" value="HNH_2"/>
    <property type="match status" value="1"/>
</dbReference>
<evidence type="ECO:0000313" key="4">
    <source>
        <dbReference type="EMBL" id="TXJ61503.1"/>
    </source>
</evidence>
<keyword evidence="3" id="KW-0378">Hydrolase</keyword>
<name>A0A5C8FTZ2_9SPIR</name>